<dbReference type="GO" id="GO:0001216">
    <property type="term" value="F:DNA-binding transcription activator activity"/>
    <property type="evidence" value="ECO:0007669"/>
    <property type="project" value="InterPro"/>
</dbReference>
<reference evidence="3" key="2">
    <citation type="submission" date="2018-11" db="EMBL/GenBank/DDBJ databases">
        <title>Proposal to divide the Flavobacteriaceae and reorganize its genera based on Amino Acid Identity values calculated from whole genome sequences.</title>
        <authorList>
            <person name="Nicholson A.C."/>
            <person name="Gulvik C.A."/>
            <person name="Whitney A.M."/>
            <person name="Humrighouse B.W."/>
            <person name="Bell M."/>
            <person name="Holmes B."/>
            <person name="Steigerwalt A."/>
            <person name="Villarma A."/>
            <person name="Sheth M."/>
            <person name="Batra D."/>
            <person name="Pryor J."/>
            <person name="Bernardet J.-F."/>
            <person name="Hugo C."/>
            <person name="Kampfer P."/>
            <person name="Newman J."/>
            <person name="Mcquiston J.R."/>
        </authorList>
    </citation>
    <scope>NUCLEOTIDE SEQUENCE [LARGE SCALE GENOMIC DNA]</scope>
    <source>
        <strain evidence="3">H3056</strain>
    </source>
</reference>
<reference evidence="3" key="1">
    <citation type="submission" date="2018-11" db="EMBL/GenBank/DDBJ databases">
        <title>Proposal to divide the Flavobacteriaceae and reorganize its genera based on Amino Acid Identity values calculated from whole genome sequences.</title>
        <authorList>
            <person name="Nicholson A.C."/>
            <person name="Gulvik C.A."/>
            <person name="Whitney A.M."/>
            <person name="Humrighouse B.W."/>
            <person name="Bell M."/>
            <person name="Holmens B."/>
            <person name="Steigerwalt A."/>
            <person name="Villarma A."/>
            <person name="Sheth M."/>
            <person name="Batra D."/>
            <person name="Pryor J."/>
            <person name="Bernardet J.-F."/>
            <person name="Hugo C."/>
            <person name="Kampfer P."/>
            <person name="Newman J."/>
            <person name="Mcquiston J.R."/>
        </authorList>
    </citation>
    <scope>NUCLEOTIDE SEQUENCE [LARGE SCALE GENOMIC DNA]</scope>
    <source>
        <strain evidence="3">H3056</strain>
    </source>
</reference>
<dbReference type="Gene3D" id="1.10.10.60">
    <property type="entry name" value="Homeodomain-like"/>
    <property type="match status" value="1"/>
</dbReference>
<dbReference type="PANTHER" id="PTHR32248:SF4">
    <property type="entry name" value="RNA POLYMERASE SIGMA-54 FACTOR"/>
    <property type="match status" value="1"/>
</dbReference>
<dbReference type="EMBL" id="RJUG01000002">
    <property type="protein sequence ID" value="ROI09837.1"/>
    <property type="molecule type" value="Genomic_DNA"/>
</dbReference>
<dbReference type="PROSITE" id="PS50044">
    <property type="entry name" value="SIGMA54_3"/>
    <property type="match status" value="1"/>
</dbReference>
<dbReference type="AlphaFoldDB" id="A0A3N0WXN3"/>
<comment type="caution">
    <text evidence="2">The sequence shown here is derived from an EMBL/GenBank/DDBJ whole genome shotgun (WGS) entry which is preliminary data.</text>
</comment>
<dbReference type="GO" id="GO:0016987">
    <property type="term" value="F:sigma factor activity"/>
    <property type="evidence" value="ECO:0007669"/>
    <property type="project" value="InterPro"/>
</dbReference>
<dbReference type="Gene3D" id="1.10.150.20">
    <property type="entry name" value="5' to 3' exonuclease, C-terminal subdomain"/>
    <property type="match status" value="1"/>
</dbReference>
<sequence>MTIDNLLDKKEISVGTYNVCFHNEIFSLEDICKVFQKHKTFKILRNCGPKKNNELIQVFEKYSSNIITEGSTIKENKAFSNTFAGVIDSSEIGSLFQEGRLSTRSYNVCKSNNLNSIKDLLQHYNKFSSFLNLENSGNKTNFELVAVALHEIRNNPNFSLPNEKDCCVEEIKDKISQECKDVAQNIILFELDLLPERSRKVISHFLNKKLSLENVEKVLLNNPITYSKIKKSLGLSLIGDVDQFITAFSNLLKDLRSSNDLQTARSLSNSYIAQKIFPDINFTTFNFSDFSILRLLHFVFSERKFESAIQEDIFKNFLRVFFNNNKISLENIGNNYNLSLGEVRKEIKLVVKDTLVKIKHLSFYYDIDMLKIILDEKQDGHLLITDSIMENINCQFNTSFSSDFLTYILSLNKEHSYKLVGAYEDVILKYNTNKNKLHIWKKLYLLDTQLANIFDWENFINDLKARSFVRSGEEFSLNFKSFLLKYIHNSNGQKLNETLPFAEKLVNVELEKFIDINNNIGFVKETTRLTYSAATVESVISAIKKVQNSFFESYNLDDLVPMVYKDIAVITGRDISAISRICERNFLLFEGRDVSYKFLFRDGTIKKTDGTRVTQITVLDIIKNMIENENKQKPLTDDKISLLLKEMGYIVARRTVAKFREEFLSIAKSNLRKSI</sequence>
<dbReference type="OrthoDB" id="1386348at2"/>
<feature type="domain" description="RNA polymerase sigma factor 54 DNA-binding" evidence="1">
    <location>
        <begin position="529"/>
        <end position="673"/>
    </location>
</feature>
<name>A0A3N0WXN3_9FLAO</name>
<dbReference type="RefSeq" id="WP_123265089.1">
    <property type="nucleotide sequence ID" value="NZ_RJUG01000002.1"/>
</dbReference>
<evidence type="ECO:0000313" key="3">
    <source>
        <dbReference type="Proteomes" id="UP000270224"/>
    </source>
</evidence>
<dbReference type="PANTHER" id="PTHR32248">
    <property type="entry name" value="RNA POLYMERASE SIGMA-54 FACTOR"/>
    <property type="match status" value="1"/>
</dbReference>
<dbReference type="Pfam" id="PF04552">
    <property type="entry name" value="Sigma54_DBD"/>
    <property type="match status" value="1"/>
</dbReference>
<dbReference type="InterPro" id="IPR000394">
    <property type="entry name" value="RNA_pol_sigma_54"/>
</dbReference>
<protein>
    <recommendedName>
        <fullName evidence="1">RNA polymerase sigma factor 54 DNA-binding domain-containing protein</fullName>
    </recommendedName>
</protein>
<gene>
    <name evidence="2" type="ORF">EGI11_03515</name>
</gene>
<evidence type="ECO:0000259" key="1">
    <source>
        <dbReference type="Pfam" id="PF04552"/>
    </source>
</evidence>
<dbReference type="Proteomes" id="UP000270224">
    <property type="component" value="Unassembled WGS sequence"/>
</dbReference>
<accession>A0A3N0WXN3</accession>
<evidence type="ECO:0000313" key="2">
    <source>
        <dbReference type="EMBL" id="ROI09837.1"/>
    </source>
</evidence>
<proteinExistence type="predicted"/>
<organism evidence="2 3">
    <name type="scientific">Kaistella daneshvariae</name>
    <dbReference type="NCBI Taxonomy" id="2487074"/>
    <lineage>
        <taxon>Bacteria</taxon>
        <taxon>Pseudomonadati</taxon>
        <taxon>Bacteroidota</taxon>
        <taxon>Flavobacteriia</taxon>
        <taxon>Flavobacteriales</taxon>
        <taxon>Weeksellaceae</taxon>
        <taxon>Chryseobacterium group</taxon>
        <taxon>Kaistella</taxon>
    </lineage>
</organism>
<dbReference type="InterPro" id="IPR007634">
    <property type="entry name" value="RNA_pol_sigma_54_DNA-bd"/>
</dbReference>